<evidence type="ECO:0000313" key="1">
    <source>
        <dbReference type="EMBL" id="KAF0035372.1"/>
    </source>
</evidence>
<evidence type="ECO:0000313" key="2">
    <source>
        <dbReference type="Proteomes" id="UP000438429"/>
    </source>
</evidence>
<dbReference type="PANTHER" id="PTHR31635">
    <property type="entry name" value="REVERSE TRANSCRIPTASE DOMAIN-CONTAINING PROTEIN-RELATED"/>
    <property type="match status" value="1"/>
</dbReference>
<dbReference type="AlphaFoldDB" id="A0A6A4SZD2"/>
<gene>
    <name evidence="1" type="ORF">F2P81_013130</name>
</gene>
<organism evidence="1 2">
    <name type="scientific">Scophthalmus maximus</name>
    <name type="common">Turbot</name>
    <name type="synonym">Psetta maxima</name>
    <dbReference type="NCBI Taxonomy" id="52904"/>
    <lineage>
        <taxon>Eukaryota</taxon>
        <taxon>Metazoa</taxon>
        <taxon>Chordata</taxon>
        <taxon>Craniata</taxon>
        <taxon>Vertebrata</taxon>
        <taxon>Euteleostomi</taxon>
        <taxon>Actinopterygii</taxon>
        <taxon>Neopterygii</taxon>
        <taxon>Teleostei</taxon>
        <taxon>Neoteleostei</taxon>
        <taxon>Acanthomorphata</taxon>
        <taxon>Carangaria</taxon>
        <taxon>Pleuronectiformes</taxon>
        <taxon>Pleuronectoidei</taxon>
        <taxon>Scophthalmidae</taxon>
        <taxon>Scophthalmus</taxon>
    </lineage>
</organism>
<dbReference type="Proteomes" id="UP000438429">
    <property type="component" value="Unassembled WGS sequence"/>
</dbReference>
<accession>A0A6A4SZD2</accession>
<protein>
    <submittedName>
        <fullName evidence="1">Uncharacterized protein</fullName>
    </submittedName>
</protein>
<dbReference type="PANTHER" id="PTHR31635:SF196">
    <property type="entry name" value="REVERSE TRANSCRIPTASE DOMAIN-CONTAINING PROTEIN-RELATED"/>
    <property type="match status" value="1"/>
</dbReference>
<dbReference type="EMBL" id="VEVO01000011">
    <property type="protein sequence ID" value="KAF0035372.1"/>
    <property type="molecule type" value="Genomic_DNA"/>
</dbReference>
<name>A0A6A4SZD2_SCOMX</name>
<sequence length="246" mass="27310">MLLQSRSNYYEYGDKGGRLLAHQPKRQASSRLITQIKDPVGALLSAPSDMNATFKTFYSALYQSDSQTDNTTMDRFFNNLNVPAIDPAMGHNLSSPLVLQEIVDAIISMQSNKAPGPDGYPTEFFKKFCSKLASLLLDVYSESIDRGKLPPTLTQASISLLLKKDKDPTRWPLSLLNVDVKVLAKVLATRLEAVLPDIVSKEQTGFTKGHHSFLNIRTLMNIIYSTPTSKHPEVVIALDAERPLTE</sequence>
<reference evidence="1 2" key="1">
    <citation type="submission" date="2019-06" db="EMBL/GenBank/DDBJ databases">
        <title>Draft genomes of female and male turbot (Scophthalmus maximus).</title>
        <authorList>
            <person name="Xu H."/>
            <person name="Xu X.-W."/>
            <person name="Shao C."/>
            <person name="Chen S."/>
        </authorList>
    </citation>
    <scope>NUCLEOTIDE SEQUENCE [LARGE SCALE GENOMIC DNA]</scope>
    <source>
        <strain evidence="1">Ysfricsl-2016a</strain>
        <tissue evidence="1">Blood</tissue>
    </source>
</reference>
<comment type="caution">
    <text evidence="1">The sequence shown here is derived from an EMBL/GenBank/DDBJ whole genome shotgun (WGS) entry which is preliminary data.</text>
</comment>
<proteinExistence type="predicted"/>